<dbReference type="InterPro" id="IPR002893">
    <property type="entry name" value="Znf_MYND"/>
</dbReference>
<feature type="domain" description="MYND-type" evidence="6">
    <location>
        <begin position="583"/>
        <end position="636"/>
    </location>
</feature>
<comment type="caution">
    <text evidence="7">The sequence shown here is derived from an EMBL/GenBank/DDBJ whole genome shotgun (WGS) entry which is preliminary data.</text>
</comment>
<dbReference type="Pfam" id="PF01753">
    <property type="entry name" value="zf-MYND"/>
    <property type="match status" value="1"/>
</dbReference>
<evidence type="ECO:0000256" key="3">
    <source>
        <dbReference type="ARBA" id="ARBA00022833"/>
    </source>
</evidence>
<feature type="coiled-coil region" evidence="5">
    <location>
        <begin position="641"/>
        <end position="668"/>
    </location>
</feature>
<keyword evidence="2 4" id="KW-0863">Zinc-finger</keyword>
<organism evidence="7 8">
    <name type="scientific">Chlorella ohadii</name>
    <dbReference type="NCBI Taxonomy" id="2649997"/>
    <lineage>
        <taxon>Eukaryota</taxon>
        <taxon>Viridiplantae</taxon>
        <taxon>Chlorophyta</taxon>
        <taxon>core chlorophytes</taxon>
        <taxon>Trebouxiophyceae</taxon>
        <taxon>Chlorellales</taxon>
        <taxon>Chlorellaceae</taxon>
        <taxon>Chlorella clade</taxon>
        <taxon>Chlorella</taxon>
    </lineage>
</organism>
<reference evidence="7" key="1">
    <citation type="submission" date="2020-11" db="EMBL/GenBank/DDBJ databases">
        <title>Chlorella ohadii genome sequencing and assembly.</title>
        <authorList>
            <person name="Murik O."/>
            <person name="Treves H."/>
            <person name="Kedem I."/>
            <person name="Shotland Y."/>
            <person name="Kaplan A."/>
        </authorList>
    </citation>
    <scope>NUCLEOTIDE SEQUENCE</scope>
    <source>
        <strain evidence="7">1</strain>
    </source>
</reference>
<dbReference type="SUPFAM" id="SSF144232">
    <property type="entry name" value="HIT/MYND zinc finger-like"/>
    <property type="match status" value="1"/>
</dbReference>
<proteinExistence type="predicted"/>
<evidence type="ECO:0000256" key="4">
    <source>
        <dbReference type="PROSITE-ProRule" id="PRU00134"/>
    </source>
</evidence>
<protein>
    <recommendedName>
        <fullName evidence="6">MYND-type domain-containing protein</fullName>
    </recommendedName>
</protein>
<accession>A0AAD5DP74</accession>
<keyword evidence="5" id="KW-0175">Coiled coil</keyword>
<evidence type="ECO:0000259" key="6">
    <source>
        <dbReference type="PROSITE" id="PS50865"/>
    </source>
</evidence>
<dbReference type="Gene3D" id="6.10.140.2220">
    <property type="match status" value="1"/>
</dbReference>
<sequence>MSGCHEEELWGKAAEACARLATALPADEPLDEFMRRQFCEALDELAGLPASAPPAGFVREAAALAAAVASLAASAKAVALPADDGQLMDLVQHWVDAGTLAATLHLSINRGCLRQLPVRQAYSLATSMLIFTDGLPTLALALRRQWDEAPEQRAAWPKAVSILANFACMGLDGVIDMVLSGQDEPDNGAAAAAQLARLLHGTTARPQLLVAALNALAQVVEPDEARRWAASATKSGRAAAAWLKVASAVVSYPAFASEQERIQAMPNLQGRAARLAAGKGPCCAEAKHVHGCHARLMLCIRVYMLKRLRRLPPVLLEAAAAGAALCAAVAALPEAAPGQASGLPASTSQLCWTLTSLARSMSCATRLARGCGQAAAASAAETVLGRVLRLLAELPCEAERLAEAWDLLKLDTNIGCELVASGALDAALDWAGRPEGLEDGALTFRLMRGVHKAALAAAVGLAPLPAQRAPPASAAALLAAAVQHVQQQLGLSGEPARSVARLVAIDAASHSALPAAQRRAFMVQISRPGQQMWANASPTEARAWAAALLEQVKPVAERHIAVGSPAALDLALERCYAVGQRRCAHLGCTNVPLLLGAGAGGSQQPARSRKCTGCRAVRFCSEACSRADWRVHKQACRQIAAEAAEAAVEAAAEAAEEAAAAAAAAEAAAESQHIERQGEA</sequence>
<keyword evidence="3" id="KW-0862">Zinc</keyword>
<name>A0AAD5DP74_9CHLO</name>
<evidence type="ECO:0000256" key="1">
    <source>
        <dbReference type="ARBA" id="ARBA00022723"/>
    </source>
</evidence>
<dbReference type="GO" id="GO:0008270">
    <property type="term" value="F:zinc ion binding"/>
    <property type="evidence" value="ECO:0007669"/>
    <property type="project" value="UniProtKB-KW"/>
</dbReference>
<evidence type="ECO:0000313" key="7">
    <source>
        <dbReference type="EMBL" id="KAI7839978.1"/>
    </source>
</evidence>
<dbReference type="PROSITE" id="PS50865">
    <property type="entry name" value="ZF_MYND_2"/>
    <property type="match status" value="1"/>
</dbReference>
<keyword evidence="1" id="KW-0479">Metal-binding</keyword>
<dbReference type="EMBL" id="JADXDR010000088">
    <property type="protein sequence ID" value="KAI7839978.1"/>
    <property type="molecule type" value="Genomic_DNA"/>
</dbReference>
<evidence type="ECO:0000256" key="5">
    <source>
        <dbReference type="SAM" id="Coils"/>
    </source>
</evidence>
<gene>
    <name evidence="7" type="ORF">COHA_006299</name>
</gene>
<dbReference type="AlphaFoldDB" id="A0AAD5DP74"/>
<evidence type="ECO:0000313" key="8">
    <source>
        <dbReference type="Proteomes" id="UP001205105"/>
    </source>
</evidence>
<dbReference type="Proteomes" id="UP001205105">
    <property type="component" value="Unassembled WGS sequence"/>
</dbReference>
<evidence type="ECO:0000256" key="2">
    <source>
        <dbReference type="ARBA" id="ARBA00022771"/>
    </source>
</evidence>
<keyword evidence="8" id="KW-1185">Reference proteome</keyword>